<accession>A0ABP8NGI1</accession>
<evidence type="ECO:0008006" key="3">
    <source>
        <dbReference type="Google" id="ProtNLM"/>
    </source>
</evidence>
<dbReference type="Pfam" id="PF13668">
    <property type="entry name" value="Ferritin_2"/>
    <property type="match status" value="1"/>
</dbReference>
<dbReference type="RefSeq" id="WP_345081721.1">
    <property type="nucleotide sequence ID" value="NZ_BAABFA010000010.1"/>
</dbReference>
<comment type="caution">
    <text evidence="1">The sequence shown here is derived from an EMBL/GenBank/DDBJ whole genome shotgun (WGS) entry which is preliminary data.</text>
</comment>
<dbReference type="PROSITE" id="PS51318">
    <property type="entry name" value="TAT"/>
    <property type="match status" value="1"/>
</dbReference>
<dbReference type="EMBL" id="BAABFA010000010">
    <property type="protein sequence ID" value="GAA4465403.1"/>
    <property type="molecule type" value="Genomic_DNA"/>
</dbReference>
<sequence length="230" mass="25431">MDINNIPAPMQEQENGPTYDVSRRRFFQMAGGLAGAGLLVASCRRTPPSDTYLGEGDIALLNYLYVLKQVTVAFYNQAVATTYYSATQSEIELQIELRDQELAHREFLKTLLGKNAVKTVTTQMAIVNFSDKTSFLTNAATLEDLSASAYAGVIRLLKDQSYILYLGKMSTVDARHAGYVRDILNHNSFASGMNVLDSNALNWVTSPAQGMAQLGNYLETRFDTSKLPTF</sequence>
<gene>
    <name evidence="1" type="ORF">GCM10023093_17540</name>
</gene>
<evidence type="ECO:0000313" key="1">
    <source>
        <dbReference type="EMBL" id="GAA4465403.1"/>
    </source>
</evidence>
<dbReference type="InterPro" id="IPR009078">
    <property type="entry name" value="Ferritin-like_SF"/>
</dbReference>
<organism evidence="1 2">
    <name type="scientific">Nemorincola caseinilytica</name>
    <dbReference type="NCBI Taxonomy" id="2054315"/>
    <lineage>
        <taxon>Bacteria</taxon>
        <taxon>Pseudomonadati</taxon>
        <taxon>Bacteroidota</taxon>
        <taxon>Chitinophagia</taxon>
        <taxon>Chitinophagales</taxon>
        <taxon>Chitinophagaceae</taxon>
        <taxon>Nemorincola</taxon>
    </lineage>
</organism>
<dbReference type="SUPFAM" id="SSF47240">
    <property type="entry name" value="Ferritin-like"/>
    <property type="match status" value="1"/>
</dbReference>
<evidence type="ECO:0000313" key="2">
    <source>
        <dbReference type="Proteomes" id="UP001500067"/>
    </source>
</evidence>
<protein>
    <recommendedName>
        <fullName evidence="3">Ferritin-like domain-containing protein</fullName>
    </recommendedName>
</protein>
<reference evidence="2" key="1">
    <citation type="journal article" date="2019" name="Int. J. Syst. Evol. Microbiol.">
        <title>The Global Catalogue of Microorganisms (GCM) 10K type strain sequencing project: providing services to taxonomists for standard genome sequencing and annotation.</title>
        <authorList>
            <consortium name="The Broad Institute Genomics Platform"/>
            <consortium name="The Broad Institute Genome Sequencing Center for Infectious Disease"/>
            <person name="Wu L."/>
            <person name="Ma J."/>
        </authorList>
    </citation>
    <scope>NUCLEOTIDE SEQUENCE [LARGE SCALE GENOMIC DNA]</scope>
    <source>
        <strain evidence="2">JCM 32105</strain>
    </source>
</reference>
<dbReference type="InterPro" id="IPR006311">
    <property type="entry name" value="TAT_signal"/>
</dbReference>
<proteinExistence type="predicted"/>
<dbReference type="Proteomes" id="UP001500067">
    <property type="component" value="Unassembled WGS sequence"/>
</dbReference>
<keyword evidence="2" id="KW-1185">Reference proteome</keyword>
<name>A0ABP8NGI1_9BACT</name>